<proteinExistence type="predicted"/>
<organism evidence="3 4">
    <name type="scientific">Bradyrhizobium japonicum</name>
    <dbReference type="NCBI Taxonomy" id="375"/>
    <lineage>
        <taxon>Bacteria</taxon>
        <taxon>Pseudomonadati</taxon>
        <taxon>Pseudomonadota</taxon>
        <taxon>Alphaproteobacteria</taxon>
        <taxon>Hyphomicrobiales</taxon>
        <taxon>Nitrobacteraceae</taxon>
        <taxon>Bradyrhizobium</taxon>
    </lineage>
</organism>
<dbReference type="NCBIfam" id="NF033550">
    <property type="entry name" value="transpos_ISL3"/>
    <property type="match status" value="1"/>
</dbReference>
<feature type="domain" description="Transposase IS204/IS1001/IS1096/IS1165 DDE" evidence="1">
    <location>
        <begin position="376"/>
        <end position="513"/>
    </location>
</feature>
<evidence type="ECO:0000259" key="1">
    <source>
        <dbReference type="Pfam" id="PF01610"/>
    </source>
</evidence>
<dbReference type="InterPro" id="IPR002560">
    <property type="entry name" value="Transposase_DDE"/>
</dbReference>
<dbReference type="Proteomes" id="UP000030377">
    <property type="component" value="Unassembled WGS sequence"/>
</dbReference>
<dbReference type="PANTHER" id="PTHR33498">
    <property type="entry name" value="TRANSPOSASE FOR INSERTION SEQUENCE ELEMENT IS1557"/>
    <property type="match status" value="1"/>
</dbReference>
<dbReference type="EMBL" id="JRPN01000010">
    <property type="protein sequence ID" value="KGT79580.1"/>
    <property type="molecule type" value="Genomic_DNA"/>
</dbReference>
<protein>
    <submittedName>
        <fullName evidence="3">Transposase</fullName>
    </submittedName>
</protein>
<dbReference type="eggNOG" id="COG3464">
    <property type="taxonomic scope" value="Bacteria"/>
</dbReference>
<accession>A0A0A3XYX4</accession>
<dbReference type="PANTHER" id="PTHR33498:SF1">
    <property type="entry name" value="TRANSPOSASE FOR INSERTION SEQUENCE ELEMENT IS1557"/>
    <property type="match status" value="1"/>
</dbReference>
<comment type="caution">
    <text evidence="3">The sequence shown here is derived from an EMBL/GenBank/DDBJ whole genome shotgun (WGS) entry which is preliminary data.</text>
</comment>
<evidence type="ECO:0000313" key="3">
    <source>
        <dbReference type="EMBL" id="KGT79580.1"/>
    </source>
</evidence>
<gene>
    <name evidence="3" type="ORF">MA20_12025</name>
</gene>
<evidence type="ECO:0000259" key="2">
    <source>
        <dbReference type="Pfam" id="PF14690"/>
    </source>
</evidence>
<name>A0A0A3XYX4_BRAJP</name>
<evidence type="ECO:0000313" key="4">
    <source>
        <dbReference type="Proteomes" id="UP000030377"/>
    </source>
</evidence>
<reference evidence="3 4" key="1">
    <citation type="submission" date="2014-09" db="EMBL/GenBank/DDBJ databases">
        <title>Draft genome of Bradyrhizobium japonicum Is-34.</title>
        <authorList>
            <person name="Tsurumaru H."/>
            <person name="Yamakawa T."/>
            <person name="Hashimoto S."/>
            <person name="Okizaki K."/>
            <person name="Kanesaki Y."/>
            <person name="Yoshikawa H."/>
            <person name="Yajima S."/>
        </authorList>
    </citation>
    <scope>NUCLEOTIDE SEQUENCE [LARGE SCALE GENOMIC DNA]</scope>
    <source>
        <strain evidence="3 4">Is-34</strain>
    </source>
</reference>
<sequence>MQQVLHRSSLVPRGFVVESACDEGDKAVITVRASGSVGMCPSCGTVSRRVHGRYRRRVTDLPLSGRIVQLLVIARRFRCDAVLCGRQIFTERFGEGVLAPSARRTARLESIVHHLGLALGGRPAAVFAKRLMLPVSKDTLLRVVRHRSRPPADPLRVIGIDDWAWRRNHRYASIICNLERRRVVTLLPDREPATAQAWLAAHPTIAIVARDRGGGYGEAAAKALPHAVQVADRWHLMENASRAFLDAVRKSMRQIRTVIGATTIGPELLTAAERLQYEGYLRREETNAAILALSTNGIPIKQIVRQTGHSRKLVRQVIRGERQDVFRTRQSSLDLHLPWLDDQWASGCRIGAELWRRLKARGFRGSLRVISEWATRRRRAERADTQSLQRIPSARTIARLMTVGRDLLTKAETVTVAAIEAGVPTLVEAREIIAEFHLMIRRKTEAGLIPWIKRARASLVASFARGVAKDEAAVRAAITSPWSNGQTEGQITRLKLVRRQMYGRGKLDLLQARLIGAE</sequence>
<dbReference type="RefSeq" id="WP_041955321.1">
    <property type="nucleotide sequence ID" value="NZ_JRPN01000010.1"/>
</dbReference>
<dbReference type="InterPro" id="IPR029261">
    <property type="entry name" value="Transposase_Znf"/>
</dbReference>
<dbReference type="AlphaFoldDB" id="A0A0A3XYX4"/>
<dbReference type="Pfam" id="PF01610">
    <property type="entry name" value="DDE_Tnp_ISL3"/>
    <property type="match status" value="2"/>
</dbReference>
<feature type="domain" description="Transposase IS204/IS1001/IS1096/IS1165 DDE" evidence="1">
    <location>
        <begin position="158"/>
        <end position="254"/>
    </location>
</feature>
<feature type="domain" description="Transposase IS204/IS1001/IS1096/IS1165 zinc-finger" evidence="2">
    <location>
        <begin position="38"/>
        <end position="81"/>
    </location>
</feature>
<dbReference type="InterPro" id="IPR047951">
    <property type="entry name" value="Transpos_ISL3"/>
</dbReference>
<dbReference type="Pfam" id="PF14690">
    <property type="entry name" value="Zn_ribbon_ISL3"/>
    <property type="match status" value="1"/>
</dbReference>